<keyword evidence="9" id="KW-0498">Mitosis</keyword>
<dbReference type="GO" id="GO:0042729">
    <property type="term" value="C:DASH complex"/>
    <property type="evidence" value="ECO:0007669"/>
    <property type="project" value="InterPro"/>
</dbReference>
<keyword evidence="14" id="KW-0539">Nucleus</keyword>
<feature type="region of interest" description="Disordered" evidence="19">
    <location>
        <begin position="26"/>
        <end position="56"/>
    </location>
</feature>
<comment type="caution">
    <text evidence="20">The sequence shown here is derived from an EMBL/GenBank/DDBJ whole genome shotgun (WGS) entry which is preliminary data.</text>
</comment>
<keyword evidence="16" id="KW-0137">Centromere</keyword>
<evidence type="ECO:0000256" key="4">
    <source>
        <dbReference type="ARBA" id="ARBA00005366"/>
    </source>
</evidence>
<keyword evidence="15" id="KW-0131">Cell cycle</keyword>
<dbReference type="Proteomes" id="UP000193218">
    <property type="component" value="Unassembled WGS sequence"/>
</dbReference>
<evidence type="ECO:0000256" key="16">
    <source>
        <dbReference type="ARBA" id="ARBA00023328"/>
    </source>
</evidence>
<evidence type="ECO:0000256" key="11">
    <source>
        <dbReference type="ARBA" id="ARBA00022838"/>
    </source>
</evidence>
<dbReference type="OrthoDB" id="5599235at2759"/>
<evidence type="ECO:0000256" key="6">
    <source>
        <dbReference type="ARBA" id="ARBA00022490"/>
    </source>
</evidence>
<evidence type="ECO:0000256" key="17">
    <source>
        <dbReference type="ARBA" id="ARBA00044152"/>
    </source>
</evidence>
<dbReference type="AlphaFoldDB" id="A0A1Y1U658"/>
<accession>A0A1Y1U658</accession>
<evidence type="ECO:0000256" key="9">
    <source>
        <dbReference type="ARBA" id="ARBA00022776"/>
    </source>
</evidence>
<keyword evidence="10" id="KW-0159">Chromosome partition</keyword>
<name>A0A1Y1U658_9TREE</name>
<evidence type="ECO:0000256" key="2">
    <source>
        <dbReference type="ARBA" id="ARBA00004186"/>
    </source>
</evidence>
<keyword evidence="21" id="KW-1185">Reference proteome</keyword>
<dbReference type="GeneID" id="33559065"/>
<keyword evidence="7" id="KW-0132">Cell division</keyword>
<dbReference type="GO" id="GO:0007059">
    <property type="term" value="P:chromosome segregation"/>
    <property type="evidence" value="ECO:0007669"/>
    <property type="project" value="UniProtKB-KW"/>
</dbReference>
<keyword evidence="6" id="KW-0963">Cytoplasm</keyword>
<dbReference type="GO" id="GO:0072686">
    <property type="term" value="C:mitotic spindle"/>
    <property type="evidence" value="ECO:0007669"/>
    <property type="project" value="InterPro"/>
</dbReference>
<gene>
    <name evidence="20" type="ORF">BD324DRAFT_639625</name>
</gene>
<dbReference type="PANTHER" id="PTHR28216:SF1">
    <property type="entry name" value="DASH COMPLEX SUBUNIT DUO1"/>
    <property type="match status" value="1"/>
</dbReference>
<organism evidence="20 21">
    <name type="scientific">Kockovaella imperatae</name>
    <dbReference type="NCBI Taxonomy" id="4999"/>
    <lineage>
        <taxon>Eukaryota</taxon>
        <taxon>Fungi</taxon>
        <taxon>Dikarya</taxon>
        <taxon>Basidiomycota</taxon>
        <taxon>Agaricomycotina</taxon>
        <taxon>Tremellomycetes</taxon>
        <taxon>Tremellales</taxon>
        <taxon>Cuniculitremaceae</taxon>
        <taxon>Kockovaella</taxon>
    </lineage>
</organism>
<evidence type="ECO:0000313" key="20">
    <source>
        <dbReference type="EMBL" id="ORX33513.1"/>
    </source>
</evidence>
<keyword evidence="13" id="KW-0206">Cytoskeleton</keyword>
<reference evidence="20 21" key="1">
    <citation type="submission" date="2017-03" db="EMBL/GenBank/DDBJ databases">
        <title>Widespread Adenine N6-methylation of Active Genes in Fungi.</title>
        <authorList>
            <consortium name="DOE Joint Genome Institute"/>
            <person name="Mondo S.J."/>
            <person name="Dannebaum R.O."/>
            <person name="Kuo R.C."/>
            <person name="Louie K.B."/>
            <person name="Bewick A.J."/>
            <person name="Labutti K."/>
            <person name="Haridas S."/>
            <person name="Kuo A."/>
            <person name="Salamov A."/>
            <person name="Ahrendt S.R."/>
            <person name="Lau R."/>
            <person name="Bowen B.P."/>
            <person name="Lipzen A."/>
            <person name="Sullivan W."/>
            <person name="Andreopoulos W.B."/>
            <person name="Clum A."/>
            <person name="Lindquist E."/>
            <person name="Daum C."/>
            <person name="Northen T.R."/>
            <person name="Ramamoorthy G."/>
            <person name="Schmitz R.J."/>
            <person name="Gryganskyi A."/>
            <person name="Culley D."/>
            <person name="Magnuson J."/>
            <person name="James T.Y."/>
            <person name="O'Malley M.A."/>
            <person name="Stajich J.E."/>
            <person name="Spatafora J.W."/>
            <person name="Visel A."/>
            <person name="Grigoriev I.V."/>
        </authorList>
    </citation>
    <scope>NUCLEOTIDE SEQUENCE [LARGE SCALE GENOMIC DNA]</scope>
    <source>
        <strain evidence="20 21">NRRL Y-17943</strain>
    </source>
</reference>
<dbReference type="GO" id="GO:0051301">
    <property type="term" value="P:cell division"/>
    <property type="evidence" value="ECO:0007669"/>
    <property type="project" value="UniProtKB-KW"/>
</dbReference>
<evidence type="ECO:0000256" key="14">
    <source>
        <dbReference type="ARBA" id="ARBA00023242"/>
    </source>
</evidence>
<evidence type="ECO:0000256" key="10">
    <source>
        <dbReference type="ARBA" id="ARBA00022829"/>
    </source>
</evidence>
<evidence type="ECO:0000256" key="7">
    <source>
        <dbReference type="ARBA" id="ARBA00022618"/>
    </source>
</evidence>
<comment type="subcellular location">
    <subcellularLocation>
        <location evidence="3">Chromosome</location>
        <location evidence="3">Centromere</location>
        <location evidence="3">Kinetochore</location>
    </subcellularLocation>
    <subcellularLocation>
        <location evidence="2">Cytoplasm</location>
        <location evidence="2">Cytoskeleton</location>
        <location evidence="2">Spindle</location>
    </subcellularLocation>
    <subcellularLocation>
        <location evidence="1">Nucleus</location>
    </subcellularLocation>
</comment>
<dbReference type="InParanoid" id="A0A1Y1U658"/>
<evidence type="ECO:0000256" key="13">
    <source>
        <dbReference type="ARBA" id="ARBA00023212"/>
    </source>
</evidence>
<evidence type="ECO:0000256" key="5">
    <source>
        <dbReference type="ARBA" id="ARBA00022454"/>
    </source>
</evidence>
<evidence type="ECO:0000256" key="18">
    <source>
        <dbReference type="ARBA" id="ARBA00044358"/>
    </source>
</evidence>
<keyword evidence="5" id="KW-0158">Chromosome</keyword>
<evidence type="ECO:0000256" key="15">
    <source>
        <dbReference type="ARBA" id="ARBA00023306"/>
    </source>
</evidence>
<keyword evidence="11" id="KW-0995">Kinetochore</keyword>
<evidence type="ECO:0000256" key="19">
    <source>
        <dbReference type="SAM" id="MobiDB-lite"/>
    </source>
</evidence>
<comment type="similarity">
    <text evidence="4">Belongs to the DASH complex DUO1 family.</text>
</comment>
<dbReference type="GO" id="GO:0005874">
    <property type="term" value="C:microtubule"/>
    <property type="evidence" value="ECO:0007669"/>
    <property type="project" value="UniProtKB-KW"/>
</dbReference>
<evidence type="ECO:0000256" key="8">
    <source>
        <dbReference type="ARBA" id="ARBA00022701"/>
    </source>
</evidence>
<feature type="compositionally biased region" description="Polar residues" evidence="19">
    <location>
        <begin position="26"/>
        <end position="39"/>
    </location>
</feature>
<evidence type="ECO:0000256" key="12">
    <source>
        <dbReference type="ARBA" id="ARBA00023054"/>
    </source>
</evidence>
<dbReference type="GO" id="GO:0000278">
    <property type="term" value="P:mitotic cell cycle"/>
    <property type="evidence" value="ECO:0007669"/>
    <property type="project" value="InterPro"/>
</dbReference>
<keyword evidence="12" id="KW-0175">Coiled coil</keyword>
<protein>
    <recommendedName>
        <fullName evidence="17">DASH complex subunit DUO1</fullName>
    </recommendedName>
    <alternativeName>
        <fullName evidence="18">Outer kinetochore protein DUO1</fullName>
    </alternativeName>
</protein>
<evidence type="ECO:0000313" key="21">
    <source>
        <dbReference type="Proteomes" id="UP000193218"/>
    </source>
</evidence>
<dbReference type="Pfam" id="PF08651">
    <property type="entry name" value="DASH_Duo1"/>
    <property type="match status" value="1"/>
</dbReference>
<dbReference type="InterPro" id="IPR013960">
    <property type="entry name" value="DASH_Duo1"/>
</dbReference>
<dbReference type="STRING" id="4999.A0A1Y1U658"/>
<dbReference type="PANTHER" id="PTHR28216">
    <property type="entry name" value="DASH COMPLEX SUBUNIT DUO1"/>
    <property type="match status" value="1"/>
</dbReference>
<feature type="region of interest" description="Disordered" evidence="19">
    <location>
        <begin position="167"/>
        <end position="233"/>
    </location>
</feature>
<evidence type="ECO:0000256" key="3">
    <source>
        <dbReference type="ARBA" id="ARBA00004629"/>
    </source>
</evidence>
<dbReference type="EMBL" id="NBSH01000020">
    <property type="protein sequence ID" value="ORX33513.1"/>
    <property type="molecule type" value="Genomic_DNA"/>
</dbReference>
<proteinExistence type="inferred from homology"/>
<dbReference type="RefSeq" id="XP_021867840.1">
    <property type="nucleotide sequence ID" value="XM_022017256.1"/>
</dbReference>
<sequence length="233" mass="24853">MDSPLLPTFKHGAEDTTNLLSDLSIADSPQSHASGSKSRFSFLPRGDQDGQSSSRDDVLRESLYELKQMNEVFDGFLGALEAARGHNLRLQTRVRETHALLDNYTALLGQTEHAQRLILNSAWTGAQDDDAAIEAEQQAQRVAEAAAALEPERKAEAAKLAEERKAAVVASQDKAKDLGTLGRGGSRIPSRGRGGPPPSRTTSASSGIRKPSDGLGGKYASVRSSGYGPRKAT</sequence>
<keyword evidence="8" id="KW-0493">Microtubule</keyword>
<evidence type="ECO:0000256" key="1">
    <source>
        <dbReference type="ARBA" id="ARBA00004123"/>
    </source>
</evidence>